<name>A0ABQ3FXQ7_9BURK</name>
<accession>A0ABQ3FXQ7</accession>
<reference evidence="2" key="1">
    <citation type="journal article" date="2019" name="Int. J. Syst. Evol. Microbiol.">
        <title>The Global Catalogue of Microorganisms (GCM) 10K type strain sequencing project: providing services to taxonomists for standard genome sequencing and annotation.</title>
        <authorList>
            <consortium name="The Broad Institute Genomics Platform"/>
            <consortium name="The Broad Institute Genome Sequencing Center for Infectious Disease"/>
            <person name="Wu L."/>
            <person name="Ma J."/>
        </authorList>
    </citation>
    <scope>NUCLEOTIDE SEQUENCE [LARGE SCALE GENOMIC DNA]</scope>
    <source>
        <strain evidence="2">KCTC 23314</strain>
    </source>
</reference>
<keyword evidence="2" id="KW-1185">Reference proteome</keyword>
<dbReference type="RefSeq" id="WP_189685747.1">
    <property type="nucleotide sequence ID" value="NZ_BMYK01000002.1"/>
</dbReference>
<dbReference type="Proteomes" id="UP000626210">
    <property type="component" value="Unassembled WGS sequence"/>
</dbReference>
<sequence>MRCALCGRCLDKAAMFIGQLPVGPTCARRHGLMAKARKRFGSLWVNSQHVPRAGRPRPDTQTLDLFEAAA</sequence>
<protein>
    <recommendedName>
        <fullName evidence="3">4Fe-4S ferredoxin-type domain-containing protein</fullName>
    </recommendedName>
</protein>
<gene>
    <name evidence="1" type="ORF">GCM10007320_08840</name>
</gene>
<comment type="caution">
    <text evidence="1">The sequence shown here is derived from an EMBL/GenBank/DDBJ whole genome shotgun (WGS) entry which is preliminary data.</text>
</comment>
<evidence type="ECO:0000313" key="2">
    <source>
        <dbReference type="Proteomes" id="UP000626210"/>
    </source>
</evidence>
<proteinExistence type="predicted"/>
<organism evidence="1 2">
    <name type="scientific">Pseudorhodoferax aquiterrae</name>
    <dbReference type="NCBI Taxonomy" id="747304"/>
    <lineage>
        <taxon>Bacteria</taxon>
        <taxon>Pseudomonadati</taxon>
        <taxon>Pseudomonadota</taxon>
        <taxon>Betaproteobacteria</taxon>
        <taxon>Burkholderiales</taxon>
        <taxon>Comamonadaceae</taxon>
    </lineage>
</organism>
<dbReference type="EMBL" id="BMYK01000002">
    <property type="protein sequence ID" value="GHC72750.1"/>
    <property type="molecule type" value="Genomic_DNA"/>
</dbReference>
<evidence type="ECO:0008006" key="3">
    <source>
        <dbReference type="Google" id="ProtNLM"/>
    </source>
</evidence>
<evidence type="ECO:0000313" key="1">
    <source>
        <dbReference type="EMBL" id="GHC72750.1"/>
    </source>
</evidence>